<evidence type="ECO:0000313" key="2">
    <source>
        <dbReference type="EMBL" id="CAA9310008.1"/>
    </source>
</evidence>
<name>A0A6J4KNT8_9HYPH</name>
<feature type="non-terminal residue" evidence="2">
    <location>
        <position position="1"/>
    </location>
</feature>
<evidence type="ECO:0000256" key="1">
    <source>
        <dbReference type="SAM" id="MobiDB-lite"/>
    </source>
</evidence>
<gene>
    <name evidence="2" type="ORF">AVDCRST_MAG90-367</name>
</gene>
<reference evidence="2" key="1">
    <citation type="submission" date="2020-02" db="EMBL/GenBank/DDBJ databases">
        <authorList>
            <person name="Meier V. D."/>
        </authorList>
    </citation>
    <scope>NUCLEOTIDE SEQUENCE</scope>
    <source>
        <strain evidence="2">AVDCRST_MAG90</strain>
    </source>
</reference>
<dbReference type="EMBL" id="CADCUC010000073">
    <property type="protein sequence ID" value="CAA9310008.1"/>
    <property type="molecule type" value="Genomic_DNA"/>
</dbReference>
<feature type="compositionally biased region" description="Low complexity" evidence="1">
    <location>
        <begin position="9"/>
        <end position="37"/>
    </location>
</feature>
<protein>
    <submittedName>
        <fullName evidence="2">Uncharacterized protein</fullName>
    </submittedName>
</protein>
<dbReference type="AlphaFoldDB" id="A0A6J4KNT8"/>
<accession>A0A6J4KNT8</accession>
<organism evidence="2">
    <name type="scientific">uncultured Microvirga sp</name>
    <dbReference type="NCBI Taxonomy" id="412392"/>
    <lineage>
        <taxon>Bacteria</taxon>
        <taxon>Pseudomonadati</taxon>
        <taxon>Pseudomonadota</taxon>
        <taxon>Alphaproteobacteria</taxon>
        <taxon>Hyphomicrobiales</taxon>
        <taxon>Methylobacteriaceae</taxon>
        <taxon>Microvirga</taxon>
        <taxon>environmental samples</taxon>
    </lineage>
</organism>
<feature type="non-terminal residue" evidence="2">
    <location>
        <position position="37"/>
    </location>
</feature>
<proteinExistence type="predicted"/>
<sequence length="37" mass="3779">VRGRGRAGCGLLARPGSGPQAAPRRAVARPLARPCRA</sequence>
<feature type="region of interest" description="Disordered" evidence="1">
    <location>
        <begin position="1"/>
        <end position="37"/>
    </location>
</feature>